<proteinExistence type="predicted"/>
<gene>
    <name evidence="2" type="ORF">LGQ03_05920</name>
</gene>
<keyword evidence="3" id="KW-1185">Reference proteome</keyword>
<dbReference type="RefSeq" id="WP_226747647.1">
    <property type="nucleotide sequence ID" value="NZ_JAJATZ010000002.1"/>
</dbReference>
<dbReference type="EMBL" id="JAJATZ010000002">
    <property type="protein sequence ID" value="MCB5198771.1"/>
    <property type="molecule type" value="Genomic_DNA"/>
</dbReference>
<dbReference type="Pfam" id="PF19500">
    <property type="entry name" value="DUF6035"/>
    <property type="match status" value="1"/>
</dbReference>
<sequence length="446" mass="47130">MLNLSLQNPAAVARRITTVRDSTGRLRDTAAVLDPLTAEGLATLRRQVTIDHAAGRRTLHCPECGGALLVCVLSVGFTGIPGGGRAYLKHRADKRRQFCSLATERGRSPDAVDAARFDGLQEGRHHDRRKRLLAAALAADDRFDDVAIERDIVHGDHRRRPDVQARLGARLLAFEVQHASPLLTTVLGRTQFYAGAGYGVVWLLDGDAPDAELLRQGFQDVAWPQGGRVLALSEATLAASAETGCASVLVLTFSEADGGIHIDRSPCDLVEAIDLVAPDGASRAAIALDPLAVSLFSALRDGEPAAVRRAIFPFCRHLRHAGGPTEAEADGLHAAIAATATVLTGGKFDASAFAPEHTAAIVNNFLTPPRRHAWAPLLALAGEVSPEAARRLAVPSTARKLAAALSSHGPETLAHGPVGRWSPILLRLFPQIGAALAHVVAPDAAI</sequence>
<evidence type="ECO:0000313" key="2">
    <source>
        <dbReference type="EMBL" id="MCB5198771.1"/>
    </source>
</evidence>
<protein>
    <recommendedName>
        <fullName evidence="1">DUF6035 domain-containing protein</fullName>
    </recommendedName>
</protein>
<feature type="domain" description="DUF6035" evidence="1">
    <location>
        <begin position="121"/>
        <end position="206"/>
    </location>
</feature>
<reference evidence="2" key="1">
    <citation type="submission" date="2021-10" db="EMBL/GenBank/DDBJ databases">
        <title>Loktanella gaetbuli sp. nov., isolated from a tidal flat.</title>
        <authorList>
            <person name="Park S."/>
            <person name="Yoon J.-H."/>
        </authorList>
    </citation>
    <scope>NUCLEOTIDE SEQUENCE</scope>
    <source>
        <strain evidence="2">TSTF-M6</strain>
    </source>
</reference>
<accession>A0ABS8BTG9</accession>
<dbReference type="Proteomes" id="UP001138961">
    <property type="component" value="Unassembled WGS sequence"/>
</dbReference>
<dbReference type="InterPro" id="IPR046099">
    <property type="entry name" value="DUF6035"/>
</dbReference>
<evidence type="ECO:0000313" key="3">
    <source>
        <dbReference type="Proteomes" id="UP001138961"/>
    </source>
</evidence>
<comment type="caution">
    <text evidence="2">The sequence shown here is derived from an EMBL/GenBank/DDBJ whole genome shotgun (WGS) entry which is preliminary data.</text>
</comment>
<evidence type="ECO:0000259" key="1">
    <source>
        <dbReference type="Pfam" id="PF19500"/>
    </source>
</evidence>
<name>A0ABS8BTG9_9RHOB</name>
<organism evidence="2 3">
    <name type="scientific">Loktanella gaetbuli</name>
    <dbReference type="NCBI Taxonomy" id="2881335"/>
    <lineage>
        <taxon>Bacteria</taxon>
        <taxon>Pseudomonadati</taxon>
        <taxon>Pseudomonadota</taxon>
        <taxon>Alphaproteobacteria</taxon>
        <taxon>Rhodobacterales</taxon>
        <taxon>Roseobacteraceae</taxon>
        <taxon>Loktanella</taxon>
    </lineage>
</organism>